<name>A0ABT4XW84_9RHOB</name>
<accession>A0ABT4XW84</accession>
<evidence type="ECO:0000313" key="8">
    <source>
        <dbReference type="EMBL" id="MDA7426229.1"/>
    </source>
</evidence>
<keyword evidence="2 6" id="KW-0349">Heme</keyword>
<comment type="subcellular location">
    <subcellularLocation>
        <location evidence="1">Cell envelope</location>
    </subcellularLocation>
</comment>
<evidence type="ECO:0000256" key="4">
    <source>
        <dbReference type="ARBA" id="ARBA00023002"/>
    </source>
</evidence>
<gene>
    <name evidence="8" type="ORF">PFY00_15945</name>
</gene>
<sequence>MILLFSLPGPIQAETIKPEDFLTFDAKQAKLGQLLFYDKILSGNRNISCGTCHHHSLHGTDGVSLGIGEGGIGLGTKRVSEDGTNRIIKRIPRNAPGLWNLGHRDVKNVFHDGRISVSDVYGNGFDTPAEEWLPKGLTSIIAAQALFPMTSGAEMAGTHAENEVAGALKDRIDKGWPIIAKRVRTIPEYGALFVDSFEHINKPEDVTIVEIGNAIAAFIGSEWQSYDSPYDEWLTKGTPLPEAADRGRKLFFGKANCAQCHNGPLFTDQGFYAIGLPAFGPGRTRKFDPIPRDVGRMGATDQLEDAYRFSTPTLRNVALTGPYGHNGAYSDLSDMIRHMADPVTAREQWTRNKPTLPNVPWLQKADFIIQEDRLEMARQARVLDVVPVALSDAEVADIEAFLHALTGKTAATRPMGRPDKVPSGLQVD</sequence>
<protein>
    <submittedName>
        <fullName evidence="8">C-type cytochrome</fullName>
    </submittedName>
</protein>
<evidence type="ECO:0000256" key="3">
    <source>
        <dbReference type="ARBA" id="ARBA00022723"/>
    </source>
</evidence>
<evidence type="ECO:0000256" key="6">
    <source>
        <dbReference type="PROSITE-ProRule" id="PRU00433"/>
    </source>
</evidence>
<evidence type="ECO:0000256" key="2">
    <source>
        <dbReference type="ARBA" id="ARBA00022617"/>
    </source>
</evidence>
<dbReference type="SUPFAM" id="SSF46626">
    <property type="entry name" value="Cytochrome c"/>
    <property type="match status" value="2"/>
</dbReference>
<dbReference type="InterPro" id="IPR036909">
    <property type="entry name" value="Cyt_c-like_dom_sf"/>
</dbReference>
<dbReference type="Gene3D" id="1.10.760.10">
    <property type="entry name" value="Cytochrome c-like domain"/>
    <property type="match status" value="2"/>
</dbReference>
<dbReference type="InterPro" id="IPR009056">
    <property type="entry name" value="Cyt_c-like_dom"/>
</dbReference>
<dbReference type="PANTHER" id="PTHR30600">
    <property type="entry name" value="CYTOCHROME C PEROXIDASE-RELATED"/>
    <property type="match status" value="1"/>
</dbReference>
<dbReference type="InterPro" id="IPR004852">
    <property type="entry name" value="Di-haem_cyt_c_peroxidsae"/>
</dbReference>
<reference evidence="8 9" key="1">
    <citation type="submission" date="2023-01" db="EMBL/GenBank/DDBJ databases">
        <title>Thalassococcus onchidii sp. nov., isolated from a marine invertebrate from the South China Sea.</title>
        <authorList>
            <person name="Xu S."/>
            <person name="Liu Z."/>
            <person name="Xu Y."/>
        </authorList>
    </citation>
    <scope>NUCLEOTIDE SEQUENCE [LARGE SCALE GENOMIC DNA]</scope>
    <source>
        <strain evidence="8 9">KCTC 32084</strain>
    </source>
</reference>
<evidence type="ECO:0000313" key="9">
    <source>
        <dbReference type="Proteomes" id="UP001210720"/>
    </source>
</evidence>
<dbReference type="RefSeq" id="WP_271433588.1">
    <property type="nucleotide sequence ID" value="NZ_JAQIOY010000008.1"/>
</dbReference>
<keyword evidence="5 6" id="KW-0408">Iron</keyword>
<keyword evidence="4" id="KW-0560">Oxidoreductase</keyword>
<dbReference type="Pfam" id="PF03150">
    <property type="entry name" value="CCP_MauG"/>
    <property type="match status" value="1"/>
</dbReference>
<keyword evidence="9" id="KW-1185">Reference proteome</keyword>
<dbReference type="InterPro" id="IPR051395">
    <property type="entry name" value="Cytochrome_c_Peroxidase/MauG"/>
</dbReference>
<dbReference type="Proteomes" id="UP001210720">
    <property type="component" value="Unassembled WGS sequence"/>
</dbReference>
<organism evidence="8 9">
    <name type="scientific">Thalassococcus lentus</name>
    <dbReference type="NCBI Taxonomy" id="1210524"/>
    <lineage>
        <taxon>Bacteria</taxon>
        <taxon>Pseudomonadati</taxon>
        <taxon>Pseudomonadota</taxon>
        <taxon>Alphaproteobacteria</taxon>
        <taxon>Rhodobacterales</taxon>
        <taxon>Roseobacteraceae</taxon>
        <taxon>Thalassococcus</taxon>
    </lineage>
</organism>
<dbReference type="EMBL" id="JAQIOY010000008">
    <property type="protein sequence ID" value="MDA7426229.1"/>
    <property type="molecule type" value="Genomic_DNA"/>
</dbReference>
<proteinExistence type="predicted"/>
<comment type="caution">
    <text evidence="8">The sequence shown here is derived from an EMBL/GenBank/DDBJ whole genome shotgun (WGS) entry which is preliminary data.</text>
</comment>
<keyword evidence="3 6" id="KW-0479">Metal-binding</keyword>
<dbReference type="PROSITE" id="PS51007">
    <property type="entry name" value="CYTC"/>
    <property type="match status" value="1"/>
</dbReference>
<evidence type="ECO:0000256" key="5">
    <source>
        <dbReference type="ARBA" id="ARBA00023004"/>
    </source>
</evidence>
<evidence type="ECO:0000259" key="7">
    <source>
        <dbReference type="PROSITE" id="PS51007"/>
    </source>
</evidence>
<feature type="domain" description="Cytochrome c" evidence="7">
    <location>
        <begin position="242"/>
        <end position="406"/>
    </location>
</feature>
<evidence type="ECO:0000256" key="1">
    <source>
        <dbReference type="ARBA" id="ARBA00004196"/>
    </source>
</evidence>